<evidence type="ECO:0000313" key="1">
    <source>
        <dbReference type="EMBL" id="RAS61206.1"/>
    </source>
</evidence>
<accession>A0ABX9DZC5</accession>
<gene>
    <name evidence="1" type="ORF">C8D87_110154</name>
</gene>
<evidence type="ECO:0000313" key="2">
    <source>
        <dbReference type="Proteomes" id="UP000248714"/>
    </source>
</evidence>
<comment type="caution">
    <text evidence="1">The sequence shown here is derived from an EMBL/GenBank/DDBJ whole genome shotgun (WGS) entry which is preliminary data.</text>
</comment>
<proteinExistence type="predicted"/>
<dbReference type="EMBL" id="QLTT01000010">
    <property type="protein sequence ID" value="RAS61206.1"/>
    <property type="molecule type" value="Genomic_DNA"/>
</dbReference>
<sequence length="52" mass="5394">MRMQATVSVSFDGGPELVVRTHDADGLAQQVSLNVAVPPGAGSAEVSWRLEG</sequence>
<dbReference type="Proteomes" id="UP000248714">
    <property type="component" value="Unassembled WGS sequence"/>
</dbReference>
<organism evidence="1 2">
    <name type="scientific">Lentzea atacamensis</name>
    <dbReference type="NCBI Taxonomy" id="531938"/>
    <lineage>
        <taxon>Bacteria</taxon>
        <taxon>Bacillati</taxon>
        <taxon>Actinomycetota</taxon>
        <taxon>Actinomycetes</taxon>
        <taxon>Pseudonocardiales</taxon>
        <taxon>Pseudonocardiaceae</taxon>
        <taxon>Lentzea</taxon>
    </lineage>
</organism>
<reference evidence="1 2" key="1">
    <citation type="submission" date="2018-06" db="EMBL/GenBank/DDBJ databases">
        <title>Genomic Encyclopedia of Type Strains, Phase IV (KMG-IV): sequencing the most valuable type-strain genomes for metagenomic binning, comparative biology and taxonomic classification.</title>
        <authorList>
            <person name="Goeker M."/>
        </authorList>
    </citation>
    <scope>NUCLEOTIDE SEQUENCE [LARGE SCALE GENOMIC DNA]</scope>
    <source>
        <strain evidence="1 2">DSM 45479</strain>
    </source>
</reference>
<name>A0ABX9DZC5_9PSEU</name>
<keyword evidence="2" id="KW-1185">Reference proteome</keyword>
<protein>
    <submittedName>
        <fullName evidence="1">Uncharacterized protein</fullName>
    </submittedName>
</protein>